<evidence type="ECO:0008006" key="4">
    <source>
        <dbReference type="Google" id="ProtNLM"/>
    </source>
</evidence>
<name>A0A9P4TEG6_CURKU</name>
<evidence type="ECO:0000256" key="1">
    <source>
        <dbReference type="SAM" id="MobiDB-lite"/>
    </source>
</evidence>
<reference evidence="2" key="1">
    <citation type="submission" date="2019-04" db="EMBL/GenBank/DDBJ databases">
        <title>Sequencing of skin fungus with MAO and IRED activity.</title>
        <authorList>
            <person name="Marsaioli A.J."/>
            <person name="Bonatto J.M.C."/>
            <person name="Reis Junior O."/>
        </authorList>
    </citation>
    <scope>NUCLEOTIDE SEQUENCE</scope>
    <source>
        <strain evidence="2">30M1</strain>
    </source>
</reference>
<comment type="caution">
    <text evidence="2">The sequence shown here is derived from an EMBL/GenBank/DDBJ whole genome shotgun (WGS) entry which is preliminary data.</text>
</comment>
<dbReference type="AlphaFoldDB" id="A0A9P4TEG6"/>
<dbReference type="Proteomes" id="UP000801428">
    <property type="component" value="Unassembled WGS sequence"/>
</dbReference>
<accession>A0A9P4TEG6</accession>
<protein>
    <recommendedName>
        <fullName evidence="4">F-box domain-containing protein</fullName>
    </recommendedName>
</protein>
<keyword evidence="3" id="KW-1185">Reference proteome</keyword>
<evidence type="ECO:0000313" key="2">
    <source>
        <dbReference type="EMBL" id="KAF3001555.1"/>
    </source>
</evidence>
<proteinExistence type="predicted"/>
<dbReference type="EMBL" id="SWKU01000013">
    <property type="protein sequence ID" value="KAF3001555.1"/>
    <property type="molecule type" value="Genomic_DNA"/>
</dbReference>
<evidence type="ECO:0000313" key="3">
    <source>
        <dbReference type="Proteomes" id="UP000801428"/>
    </source>
</evidence>
<feature type="region of interest" description="Disordered" evidence="1">
    <location>
        <begin position="1"/>
        <end position="21"/>
    </location>
</feature>
<organism evidence="2 3">
    <name type="scientific">Curvularia kusanoi</name>
    <name type="common">Cochliobolus kusanoi</name>
    <dbReference type="NCBI Taxonomy" id="90978"/>
    <lineage>
        <taxon>Eukaryota</taxon>
        <taxon>Fungi</taxon>
        <taxon>Dikarya</taxon>
        <taxon>Ascomycota</taxon>
        <taxon>Pezizomycotina</taxon>
        <taxon>Dothideomycetes</taxon>
        <taxon>Pleosporomycetidae</taxon>
        <taxon>Pleosporales</taxon>
        <taxon>Pleosporineae</taxon>
        <taxon>Pleosporaceae</taxon>
        <taxon>Curvularia</taxon>
    </lineage>
</organism>
<gene>
    <name evidence="2" type="ORF">E8E13_009748</name>
</gene>
<feature type="compositionally biased region" description="Polar residues" evidence="1">
    <location>
        <begin position="12"/>
        <end position="21"/>
    </location>
</feature>
<dbReference type="PANTHER" id="PTHR38790">
    <property type="entry name" value="2EXR DOMAIN-CONTAINING PROTEIN-RELATED"/>
    <property type="match status" value="1"/>
</dbReference>
<sequence length="228" mass="26016">MRPPAADPSGQDDGTCTDTTPVKTQEILPESGSPAAIAAPISGTAQDAITVRNQESPLLRLPAELRYRIWTYTLSLPVLRMGLTKKGVAKISDAHRVKKIVRATAVCRQIRAETRLLFFRLQTFRFGSGLLKQRMSGFGTFELWMERFGEEQRSAIRCIYVCQPQYLVGYKGEYWGPCFWNIVATLHGLEKFVLLTRGKVNRRTRKVCRHKLNRALRDKVELVIERDY</sequence>
<dbReference type="PANTHER" id="PTHR38790:SF4">
    <property type="entry name" value="2EXR DOMAIN-CONTAINING PROTEIN"/>
    <property type="match status" value="1"/>
</dbReference>